<evidence type="ECO:0000313" key="3">
    <source>
        <dbReference type="Proteomes" id="UP000317429"/>
    </source>
</evidence>
<keyword evidence="1" id="KW-0732">Signal</keyword>
<dbReference type="AlphaFoldDB" id="A0A518DER4"/>
<dbReference type="RefSeq" id="WP_145287546.1">
    <property type="nucleotide sequence ID" value="NZ_CP036291.1"/>
</dbReference>
<dbReference type="EMBL" id="CP036291">
    <property type="protein sequence ID" value="QDU89968.1"/>
    <property type="molecule type" value="Genomic_DNA"/>
</dbReference>
<evidence type="ECO:0008006" key="4">
    <source>
        <dbReference type="Google" id="ProtNLM"/>
    </source>
</evidence>
<dbReference type="OrthoDB" id="241925at2"/>
<protein>
    <recommendedName>
        <fullName evidence="4">Alpha/beta hydrolase family protein</fullName>
    </recommendedName>
</protein>
<name>A0A518DER4_9BACT</name>
<feature type="chain" id="PRO_5021887636" description="Alpha/beta hydrolase family protein" evidence="1">
    <location>
        <begin position="24"/>
        <end position="337"/>
    </location>
</feature>
<sequence precursor="true">MPNHPAWRLALCALLCVAPCALARAQGAASVPCAVDDEVLILDLRQIGCSTDPGRAASHARVLRRDASGRFCGTTLDALVAGSDPGVPTVLYTHGNRVEPNEVAPFGMRVYRRLTACRRNGQPIRYVMVSWNSDQERGLLNDIRTKASRTDSVAWQLAWVIDQLPPETPLGLMGYSFGARISTGAAHLLAGGSLGGVRLDSQTGCAKRPIESVLVAAAIDKCWLGPGQRQGLAMQQIDHLLVSMNQRDPAMRFYPYLYRSYNPESIGYSGPTCLSADYASRMQKCDLTSSVGTTHDLDRYLQSPGFAWQAWRRLSFEQRPDAIASRPIAEGFAGAVQ</sequence>
<evidence type="ECO:0000256" key="1">
    <source>
        <dbReference type="SAM" id="SignalP"/>
    </source>
</evidence>
<organism evidence="2 3">
    <name type="scientific">Pirellulimonas nuda</name>
    <dbReference type="NCBI Taxonomy" id="2528009"/>
    <lineage>
        <taxon>Bacteria</taxon>
        <taxon>Pseudomonadati</taxon>
        <taxon>Planctomycetota</taxon>
        <taxon>Planctomycetia</taxon>
        <taxon>Pirellulales</taxon>
        <taxon>Lacipirellulaceae</taxon>
        <taxon>Pirellulimonas</taxon>
    </lineage>
</organism>
<proteinExistence type="predicted"/>
<dbReference type="InterPro" id="IPR029058">
    <property type="entry name" value="AB_hydrolase_fold"/>
</dbReference>
<dbReference type="Proteomes" id="UP000317429">
    <property type="component" value="Chromosome"/>
</dbReference>
<keyword evidence="3" id="KW-1185">Reference proteome</keyword>
<evidence type="ECO:0000313" key="2">
    <source>
        <dbReference type="EMBL" id="QDU89968.1"/>
    </source>
</evidence>
<reference evidence="2 3" key="1">
    <citation type="submission" date="2019-02" db="EMBL/GenBank/DDBJ databases">
        <title>Deep-cultivation of Planctomycetes and their phenomic and genomic characterization uncovers novel biology.</title>
        <authorList>
            <person name="Wiegand S."/>
            <person name="Jogler M."/>
            <person name="Boedeker C."/>
            <person name="Pinto D."/>
            <person name="Vollmers J."/>
            <person name="Rivas-Marin E."/>
            <person name="Kohn T."/>
            <person name="Peeters S.H."/>
            <person name="Heuer A."/>
            <person name="Rast P."/>
            <person name="Oberbeckmann S."/>
            <person name="Bunk B."/>
            <person name="Jeske O."/>
            <person name="Meyerdierks A."/>
            <person name="Storesund J.E."/>
            <person name="Kallscheuer N."/>
            <person name="Luecker S."/>
            <person name="Lage O.M."/>
            <person name="Pohl T."/>
            <person name="Merkel B.J."/>
            <person name="Hornburger P."/>
            <person name="Mueller R.-W."/>
            <person name="Bruemmer F."/>
            <person name="Labrenz M."/>
            <person name="Spormann A.M."/>
            <person name="Op den Camp H."/>
            <person name="Overmann J."/>
            <person name="Amann R."/>
            <person name="Jetten M.S.M."/>
            <person name="Mascher T."/>
            <person name="Medema M.H."/>
            <person name="Devos D.P."/>
            <person name="Kaster A.-K."/>
            <person name="Ovreas L."/>
            <person name="Rohde M."/>
            <person name="Galperin M.Y."/>
            <person name="Jogler C."/>
        </authorList>
    </citation>
    <scope>NUCLEOTIDE SEQUENCE [LARGE SCALE GENOMIC DNA]</scope>
    <source>
        <strain evidence="2 3">Pla175</strain>
    </source>
</reference>
<accession>A0A518DER4</accession>
<feature type="signal peptide" evidence="1">
    <location>
        <begin position="1"/>
        <end position="23"/>
    </location>
</feature>
<dbReference type="KEGG" id="pnd:Pla175_33660"/>
<dbReference type="SUPFAM" id="SSF53474">
    <property type="entry name" value="alpha/beta-Hydrolases"/>
    <property type="match status" value="1"/>
</dbReference>
<gene>
    <name evidence="2" type="ORF">Pla175_33660</name>
</gene>